<dbReference type="Pfam" id="PF00005">
    <property type="entry name" value="ABC_tran"/>
    <property type="match status" value="1"/>
</dbReference>
<organism evidence="12 13">
    <name type="scientific">Clostridium manihotivorum</name>
    <dbReference type="NCBI Taxonomy" id="2320868"/>
    <lineage>
        <taxon>Bacteria</taxon>
        <taxon>Bacillati</taxon>
        <taxon>Bacillota</taxon>
        <taxon>Clostridia</taxon>
        <taxon>Eubacteriales</taxon>
        <taxon>Clostridiaceae</taxon>
        <taxon>Clostridium</taxon>
    </lineage>
</organism>
<dbReference type="GO" id="GO:0015421">
    <property type="term" value="F:ABC-type oligopeptide transporter activity"/>
    <property type="evidence" value="ECO:0007669"/>
    <property type="project" value="TreeGrafter"/>
</dbReference>
<dbReference type="KEGG" id="cmah:C1I91_07980"/>
<comment type="subcellular location">
    <subcellularLocation>
        <location evidence="1">Cell membrane</location>
        <topology evidence="1">Multi-pass membrane protein</topology>
    </subcellularLocation>
</comment>
<dbReference type="Proteomes" id="UP000286268">
    <property type="component" value="Chromosome"/>
</dbReference>
<dbReference type="Gene3D" id="3.40.50.300">
    <property type="entry name" value="P-loop containing nucleotide triphosphate hydrolases"/>
    <property type="match status" value="1"/>
</dbReference>
<dbReference type="PROSITE" id="PS50893">
    <property type="entry name" value="ABC_TRANSPORTER_2"/>
    <property type="match status" value="1"/>
</dbReference>
<evidence type="ECO:0000256" key="4">
    <source>
        <dbReference type="ARBA" id="ARBA00022692"/>
    </source>
</evidence>
<evidence type="ECO:0000256" key="6">
    <source>
        <dbReference type="ARBA" id="ARBA00022840"/>
    </source>
</evidence>
<dbReference type="InterPro" id="IPR027417">
    <property type="entry name" value="P-loop_NTPase"/>
</dbReference>
<dbReference type="SUPFAM" id="SSF52540">
    <property type="entry name" value="P-loop containing nucleoside triphosphate hydrolases"/>
    <property type="match status" value="1"/>
</dbReference>
<dbReference type="GO" id="GO:0005524">
    <property type="term" value="F:ATP binding"/>
    <property type="evidence" value="ECO:0007669"/>
    <property type="project" value="UniProtKB-KW"/>
</dbReference>
<evidence type="ECO:0000313" key="12">
    <source>
        <dbReference type="EMBL" id="QAA31586.1"/>
    </source>
</evidence>
<dbReference type="InterPro" id="IPR003439">
    <property type="entry name" value="ABC_transporter-like_ATP-bd"/>
</dbReference>
<dbReference type="Gene3D" id="1.20.1560.10">
    <property type="entry name" value="ABC transporter type 1, transmembrane domain"/>
    <property type="match status" value="1"/>
</dbReference>
<evidence type="ECO:0000256" key="7">
    <source>
        <dbReference type="ARBA" id="ARBA00022989"/>
    </source>
</evidence>
<evidence type="ECO:0000256" key="1">
    <source>
        <dbReference type="ARBA" id="ARBA00004651"/>
    </source>
</evidence>
<feature type="transmembrane region" description="Helical" evidence="9">
    <location>
        <begin position="15"/>
        <end position="38"/>
    </location>
</feature>
<dbReference type="AlphaFoldDB" id="A0A3R5QSN4"/>
<protein>
    <submittedName>
        <fullName evidence="12">ABC transporter ATP-binding protein</fullName>
    </submittedName>
</protein>
<dbReference type="FunFam" id="3.40.50.300:FF:000221">
    <property type="entry name" value="Multidrug ABC transporter ATP-binding protein"/>
    <property type="match status" value="1"/>
</dbReference>
<keyword evidence="13" id="KW-1185">Reference proteome</keyword>
<dbReference type="PANTHER" id="PTHR43394:SF1">
    <property type="entry name" value="ATP-BINDING CASSETTE SUB-FAMILY B MEMBER 10, MITOCHONDRIAL"/>
    <property type="match status" value="1"/>
</dbReference>
<dbReference type="GO" id="GO:0005886">
    <property type="term" value="C:plasma membrane"/>
    <property type="evidence" value="ECO:0007669"/>
    <property type="project" value="UniProtKB-SubCell"/>
</dbReference>
<reference evidence="12 13" key="1">
    <citation type="submission" date="2018-01" db="EMBL/GenBank/DDBJ databases">
        <title>Genome Sequencing and Assembly of Anaerobacter polyendosporus strain CT4.</title>
        <authorList>
            <person name="Tachaapaikoon C."/>
            <person name="Sutheeworapong S."/>
            <person name="Jenjaroenpun P."/>
            <person name="Wongsurawat T."/>
            <person name="Nookeaw I."/>
            <person name="Cheawchanlertfa P."/>
            <person name="Kosugi A."/>
            <person name="Cheevadhanarak S."/>
            <person name="Ratanakhanokchai K."/>
        </authorList>
    </citation>
    <scope>NUCLEOTIDE SEQUENCE [LARGE SCALE GENOMIC DNA]</scope>
    <source>
        <strain evidence="12 13">CT4</strain>
    </source>
</reference>
<feature type="transmembrane region" description="Helical" evidence="9">
    <location>
        <begin position="281"/>
        <end position="300"/>
    </location>
</feature>
<dbReference type="CDD" id="cd18541">
    <property type="entry name" value="ABC_6TM_TmrB_like"/>
    <property type="match status" value="1"/>
</dbReference>
<dbReference type="FunFam" id="1.20.1560.10:FF:000011">
    <property type="entry name" value="Multidrug ABC transporter ATP-binding protein"/>
    <property type="match status" value="1"/>
</dbReference>
<keyword evidence="6 12" id="KW-0067">ATP-binding</keyword>
<feature type="transmembrane region" description="Helical" evidence="9">
    <location>
        <begin position="130"/>
        <end position="149"/>
    </location>
</feature>
<accession>A0A3R5QSN4</accession>
<proteinExistence type="predicted"/>
<dbReference type="SUPFAM" id="SSF90123">
    <property type="entry name" value="ABC transporter transmembrane region"/>
    <property type="match status" value="1"/>
</dbReference>
<evidence type="ECO:0000256" key="2">
    <source>
        <dbReference type="ARBA" id="ARBA00022448"/>
    </source>
</evidence>
<evidence type="ECO:0000259" key="11">
    <source>
        <dbReference type="PROSITE" id="PS50929"/>
    </source>
</evidence>
<dbReference type="SMART" id="SM00382">
    <property type="entry name" value="AAA"/>
    <property type="match status" value="1"/>
</dbReference>
<feature type="domain" description="ABC transporter" evidence="10">
    <location>
        <begin position="335"/>
        <end position="570"/>
    </location>
</feature>
<name>A0A3R5QSN4_9CLOT</name>
<sequence length="582" mass="65658">MEDNLIFNFIKENKLTYFVGVVFMFLTSYIQSLFPNILGNTIDILKKDNFDSSSVKLNIVYLLLVAIATFITTYLWRNFVIVNARKLECSLRERLFDHFQTLSPDFYNNRKTGDLIAYAINDISAVRMTFGPAIAMSINGVAICIISIYSMARSINWEITLISLLPIPIIILFMMKIGTLIQKRFKIVQESFGAISDRVQENIYGIRVIKAYVQEEHELDNFEKLNQNMKDANINMIKVSSFLSPAIEICFSISFVINLIYGGNAVLKGSISLGSFIAFNGYLTMIMNPILSIGRVITIFQRGMASLKRLNDIFSQQPEVIDGKKRMAKDIKGNIKITSLDFSYKGSYEKVLQDINLDIPLGTTLGIVGETGSGKSTLVNLLLKLYNVKESSILLDGKDINEYTLSSLRKNFGYVPQDNFLFSASIKDNIKFFKEQFSNEQVEEAAKNSCIYDSIINLPNGFETILGERGVNLSGGQKQRIAIARALVKDPSILILDDSLSAVDTITEGDIIENLKEVRKGKTTIIIAHRVSAVEMADKIIVMSSGRIVEFGNHKELMNKRGRYYEIYMEQYNQKKQGLEVS</sequence>
<keyword evidence="4 9" id="KW-0812">Transmembrane</keyword>
<dbReference type="OrthoDB" id="9762778at2"/>
<keyword evidence="8 9" id="KW-0472">Membrane</keyword>
<evidence type="ECO:0000256" key="5">
    <source>
        <dbReference type="ARBA" id="ARBA00022741"/>
    </source>
</evidence>
<dbReference type="InterPro" id="IPR017871">
    <property type="entry name" value="ABC_transporter-like_CS"/>
</dbReference>
<dbReference type="InterPro" id="IPR003593">
    <property type="entry name" value="AAA+_ATPase"/>
</dbReference>
<feature type="transmembrane region" description="Helical" evidence="9">
    <location>
        <begin position="155"/>
        <end position="175"/>
    </location>
</feature>
<feature type="domain" description="ABC transmembrane type-1" evidence="11">
    <location>
        <begin position="18"/>
        <end position="302"/>
    </location>
</feature>
<dbReference type="RefSeq" id="WP_128212398.1">
    <property type="nucleotide sequence ID" value="NZ_CP025746.1"/>
</dbReference>
<keyword evidence="2" id="KW-0813">Transport</keyword>
<dbReference type="InterPro" id="IPR039421">
    <property type="entry name" value="Type_1_exporter"/>
</dbReference>
<keyword evidence="7 9" id="KW-1133">Transmembrane helix</keyword>
<gene>
    <name evidence="12" type="ORF">C1I91_07980</name>
</gene>
<evidence type="ECO:0000313" key="13">
    <source>
        <dbReference type="Proteomes" id="UP000286268"/>
    </source>
</evidence>
<dbReference type="PANTHER" id="PTHR43394">
    <property type="entry name" value="ATP-DEPENDENT PERMEASE MDL1, MITOCHONDRIAL"/>
    <property type="match status" value="1"/>
</dbReference>
<feature type="transmembrane region" description="Helical" evidence="9">
    <location>
        <begin position="239"/>
        <end position="261"/>
    </location>
</feature>
<keyword evidence="3" id="KW-1003">Cell membrane</keyword>
<keyword evidence="5" id="KW-0547">Nucleotide-binding</keyword>
<dbReference type="InterPro" id="IPR036640">
    <property type="entry name" value="ABC1_TM_sf"/>
</dbReference>
<dbReference type="PROSITE" id="PS50929">
    <property type="entry name" value="ABC_TM1F"/>
    <property type="match status" value="1"/>
</dbReference>
<evidence type="ECO:0000256" key="3">
    <source>
        <dbReference type="ARBA" id="ARBA00022475"/>
    </source>
</evidence>
<dbReference type="Pfam" id="PF00664">
    <property type="entry name" value="ABC_membrane"/>
    <property type="match status" value="1"/>
</dbReference>
<dbReference type="GO" id="GO:0016887">
    <property type="term" value="F:ATP hydrolysis activity"/>
    <property type="evidence" value="ECO:0007669"/>
    <property type="project" value="InterPro"/>
</dbReference>
<dbReference type="InterPro" id="IPR011527">
    <property type="entry name" value="ABC1_TM_dom"/>
</dbReference>
<dbReference type="EMBL" id="CP025746">
    <property type="protein sequence ID" value="QAA31586.1"/>
    <property type="molecule type" value="Genomic_DNA"/>
</dbReference>
<evidence type="ECO:0000259" key="10">
    <source>
        <dbReference type="PROSITE" id="PS50893"/>
    </source>
</evidence>
<evidence type="ECO:0000256" key="8">
    <source>
        <dbReference type="ARBA" id="ARBA00023136"/>
    </source>
</evidence>
<dbReference type="PROSITE" id="PS00211">
    <property type="entry name" value="ABC_TRANSPORTER_1"/>
    <property type="match status" value="1"/>
</dbReference>
<evidence type="ECO:0000256" key="9">
    <source>
        <dbReference type="SAM" id="Phobius"/>
    </source>
</evidence>
<feature type="transmembrane region" description="Helical" evidence="9">
    <location>
        <begin position="58"/>
        <end position="76"/>
    </location>
</feature>